<name>A0AAD8YPC2_9TELE</name>
<organism evidence="1 2">
    <name type="scientific">Electrophorus voltai</name>
    <dbReference type="NCBI Taxonomy" id="2609070"/>
    <lineage>
        <taxon>Eukaryota</taxon>
        <taxon>Metazoa</taxon>
        <taxon>Chordata</taxon>
        <taxon>Craniata</taxon>
        <taxon>Vertebrata</taxon>
        <taxon>Euteleostomi</taxon>
        <taxon>Actinopterygii</taxon>
        <taxon>Neopterygii</taxon>
        <taxon>Teleostei</taxon>
        <taxon>Ostariophysi</taxon>
        <taxon>Gymnotiformes</taxon>
        <taxon>Gymnotoidei</taxon>
        <taxon>Gymnotidae</taxon>
        <taxon>Electrophorus</taxon>
    </lineage>
</organism>
<accession>A0AAD8YPC2</accession>
<sequence>MFLFYVTRPRILLNPLRLKKHQPGRVPLEDFRGALIAVQVQTRRSHTDFRDWYKEGRRPLDDLGALSMVQGQILESHRLQPDYEDRHSEVDSAGSYDLNMDCYEGYADYGNRGSVVTSVCGQN</sequence>
<reference evidence="1" key="1">
    <citation type="submission" date="2023-03" db="EMBL/GenBank/DDBJ databases">
        <title>Electrophorus voltai genome.</title>
        <authorList>
            <person name="Bian C."/>
        </authorList>
    </citation>
    <scope>NUCLEOTIDE SEQUENCE</scope>
    <source>
        <strain evidence="1">CB-2022</strain>
        <tissue evidence="1">Muscle</tissue>
    </source>
</reference>
<comment type="caution">
    <text evidence="1">The sequence shown here is derived from an EMBL/GenBank/DDBJ whole genome shotgun (WGS) entry which is preliminary data.</text>
</comment>
<keyword evidence="2" id="KW-1185">Reference proteome</keyword>
<dbReference type="AlphaFoldDB" id="A0AAD8YPC2"/>
<dbReference type="Proteomes" id="UP001239994">
    <property type="component" value="Unassembled WGS sequence"/>
</dbReference>
<evidence type="ECO:0000313" key="2">
    <source>
        <dbReference type="Proteomes" id="UP001239994"/>
    </source>
</evidence>
<dbReference type="EMBL" id="JAROKS010000204">
    <property type="protein sequence ID" value="KAK1784402.1"/>
    <property type="molecule type" value="Genomic_DNA"/>
</dbReference>
<proteinExistence type="predicted"/>
<evidence type="ECO:0000313" key="1">
    <source>
        <dbReference type="EMBL" id="KAK1784402.1"/>
    </source>
</evidence>
<gene>
    <name evidence="1" type="ORF">P4O66_013941</name>
</gene>
<protein>
    <submittedName>
        <fullName evidence="1">Uncharacterized protein</fullName>
    </submittedName>
</protein>